<evidence type="ECO:0000313" key="3">
    <source>
        <dbReference type="EMBL" id="KAK3399971.1"/>
    </source>
</evidence>
<reference evidence="3" key="1">
    <citation type="journal article" date="2023" name="Mol. Phylogenet. Evol.">
        <title>Genome-scale phylogeny and comparative genomics of the fungal order Sordariales.</title>
        <authorList>
            <person name="Hensen N."/>
            <person name="Bonometti L."/>
            <person name="Westerberg I."/>
            <person name="Brannstrom I.O."/>
            <person name="Guillou S."/>
            <person name="Cros-Aarteil S."/>
            <person name="Calhoun S."/>
            <person name="Haridas S."/>
            <person name="Kuo A."/>
            <person name="Mondo S."/>
            <person name="Pangilinan J."/>
            <person name="Riley R."/>
            <person name="LaButti K."/>
            <person name="Andreopoulos B."/>
            <person name="Lipzen A."/>
            <person name="Chen C."/>
            <person name="Yan M."/>
            <person name="Daum C."/>
            <person name="Ng V."/>
            <person name="Clum A."/>
            <person name="Steindorff A."/>
            <person name="Ohm R.A."/>
            <person name="Martin F."/>
            <person name="Silar P."/>
            <person name="Natvig D.O."/>
            <person name="Lalanne C."/>
            <person name="Gautier V."/>
            <person name="Ament-Velasquez S.L."/>
            <person name="Kruys A."/>
            <person name="Hutchinson M.I."/>
            <person name="Powell A.J."/>
            <person name="Barry K."/>
            <person name="Miller A.N."/>
            <person name="Grigoriev I.V."/>
            <person name="Debuchy R."/>
            <person name="Gladieux P."/>
            <person name="Hiltunen Thoren M."/>
            <person name="Johannesson H."/>
        </authorList>
    </citation>
    <scope>NUCLEOTIDE SEQUENCE</scope>
    <source>
        <strain evidence="3">FGSC 1904</strain>
    </source>
</reference>
<sequence length="187" mass="20479">MKLFLSLATLVAIAASCTIPSPPISSNNIGTDFRVQVQNASYPQVHNKYMNLMVSGGGDRHLYVGGTPQVGDTTTNLRLVNGSINWVSINAVIGGEESNVDDTVKMFMTERGDPRALFQPMYGCHPDTDQLQVELRFVGKQNATPGGWICVRPSFDGSHEFRYYPPGNTKNDPNRFCIKVTLVAVPT</sequence>
<evidence type="ECO:0000259" key="2">
    <source>
        <dbReference type="Pfam" id="PF25486"/>
    </source>
</evidence>
<dbReference type="EMBL" id="JAUTDP010000004">
    <property type="protein sequence ID" value="KAK3399971.1"/>
    <property type="molecule type" value="Genomic_DNA"/>
</dbReference>
<name>A0AAE0PHG4_SORBR</name>
<evidence type="ECO:0000313" key="4">
    <source>
        <dbReference type="Proteomes" id="UP001281003"/>
    </source>
</evidence>
<accession>A0AAE0PHG4</accession>
<dbReference type="Pfam" id="PF25486">
    <property type="entry name" value="DUF7909"/>
    <property type="match status" value="1"/>
</dbReference>
<evidence type="ECO:0000256" key="1">
    <source>
        <dbReference type="SAM" id="SignalP"/>
    </source>
</evidence>
<proteinExistence type="predicted"/>
<gene>
    <name evidence="3" type="ORF">B0T20DRAFT_452115</name>
</gene>
<reference evidence="3" key="2">
    <citation type="submission" date="2023-07" db="EMBL/GenBank/DDBJ databases">
        <authorList>
            <consortium name="Lawrence Berkeley National Laboratory"/>
            <person name="Haridas S."/>
            <person name="Hensen N."/>
            <person name="Bonometti L."/>
            <person name="Westerberg I."/>
            <person name="Brannstrom I.O."/>
            <person name="Guillou S."/>
            <person name="Cros-Aarteil S."/>
            <person name="Calhoun S."/>
            <person name="Kuo A."/>
            <person name="Mondo S."/>
            <person name="Pangilinan J."/>
            <person name="Riley R."/>
            <person name="LaButti K."/>
            <person name="Andreopoulos B."/>
            <person name="Lipzen A."/>
            <person name="Chen C."/>
            <person name="Yanf M."/>
            <person name="Daum C."/>
            <person name="Ng V."/>
            <person name="Clum A."/>
            <person name="Steindorff A."/>
            <person name="Ohm R."/>
            <person name="Martin F."/>
            <person name="Silar P."/>
            <person name="Natvig D."/>
            <person name="Lalanne C."/>
            <person name="Gautier V."/>
            <person name="Ament-velasquez S.L."/>
            <person name="Kruys A."/>
            <person name="Hutchinson M.I."/>
            <person name="Powell A.J."/>
            <person name="Barry K."/>
            <person name="Miller A.N."/>
            <person name="Grigoriev I.V."/>
            <person name="Debuchy R."/>
            <person name="Gladieux P."/>
            <person name="Thoren M.H."/>
            <person name="Johannesson H."/>
        </authorList>
    </citation>
    <scope>NUCLEOTIDE SEQUENCE</scope>
    <source>
        <strain evidence="3">FGSC 1904</strain>
    </source>
</reference>
<organism evidence="3 4">
    <name type="scientific">Sordaria brevicollis</name>
    <dbReference type="NCBI Taxonomy" id="83679"/>
    <lineage>
        <taxon>Eukaryota</taxon>
        <taxon>Fungi</taxon>
        <taxon>Dikarya</taxon>
        <taxon>Ascomycota</taxon>
        <taxon>Pezizomycotina</taxon>
        <taxon>Sordariomycetes</taxon>
        <taxon>Sordariomycetidae</taxon>
        <taxon>Sordariales</taxon>
        <taxon>Sordariaceae</taxon>
        <taxon>Sordaria</taxon>
    </lineage>
</organism>
<keyword evidence="1" id="KW-0732">Signal</keyword>
<dbReference type="AlphaFoldDB" id="A0AAE0PHG4"/>
<feature type="domain" description="DUF7909" evidence="2">
    <location>
        <begin position="24"/>
        <end position="186"/>
    </location>
</feature>
<dbReference type="InterPro" id="IPR057231">
    <property type="entry name" value="DUF7909"/>
</dbReference>
<protein>
    <recommendedName>
        <fullName evidence="2">DUF7909 domain-containing protein</fullName>
    </recommendedName>
</protein>
<feature type="signal peptide" evidence="1">
    <location>
        <begin position="1"/>
        <end position="16"/>
    </location>
</feature>
<keyword evidence="4" id="KW-1185">Reference proteome</keyword>
<comment type="caution">
    <text evidence="3">The sequence shown here is derived from an EMBL/GenBank/DDBJ whole genome shotgun (WGS) entry which is preliminary data.</text>
</comment>
<dbReference type="PROSITE" id="PS51257">
    <property type="entry name" value="PROKAR_LIPOPROTEIN"/>
    <property type="match status" value="1"/>
</dbReference>
<feature type="chain" id="PRO_5041931972" description="DUF7909 domain-containing protein" evidence="1">
    <location>
        <begin position="17"/>
        <end position="187"/>
    </location>
</feature>
<dbReference type="Proteomes" id="UP001281003">
    <property type="component" value="Unassembled WGS sequence"/>
</dbReference>